<dbReference type="RefSeq" id="WP_161482975.1">
    <property type="nucleotide sequence ID" value="NZ_WXEW01000009.1"/>
</dbReference>
<evidence type="ECO:0000313" key="4">
    <source>
        <dbReference type="Proteomes" id="UP000479526"/>
    </source>
</evidence>
<feature type="chain" id="PRO_5028992688" evidence="2">
    <location>
        <begin position="38"/>
        <end position="146"/>
    </location>
</feature>
<keyword evidence="2" id="KW-0732">Signal</keyword>
<evidence type="ECO:0000256" key="2">
    <source>
        <dbReference type="SAM" id="SignalP"/>
    </source>
</evidence>
<keyword evidence="4" id="KW-1185">Reference proteome</keyword>
<feature type="region of interest" description="Disordered" evidence="1">
    <location>
        <begin position="123"/>
        <end position="146"/>
    </location>
</feature>
<evidence type="ECO:0000313" key="3">
    <source>
        <dbReference type="EMBL" id="NAS25955.1"/>
    </source>
</evidence>
<proteinExistence type="predicted"/>
<sequence length="146" mass="15636">MDIDFQKNGRKRMLQAFGAFAFTLPLVAVAGAGPASAAETRMVKVEFTSYQPIDVDDCGQLFVGSAPASSAREFGKWGGLGQPVCNPTIGVGWKDIDGDDPWCMKRVQEGAGRLWSVHRLVGGGQRHHRARQGGRPGEDPGALRGL</sequence>
<protein>
    <submittedName>
        <fullName evidence="3">Uncharacterized protein</fullName>
    </submittedName>
</protein>
<evidence type="ECO:0000256" key="1">
    <source>
        <dbReference type="SAM" id="MobiDB-lite"/>
    </source>
</evidence>
<reference evidence="3 4" key="1">
    <citation type="submission" date="2020-01" db="EMBL/GenBank/DDBJ databases">
        <title>Herbidospora sp. NEAU-GS84 nov., a novel actinomycete isolated from soil.</title>
        <authorList>
            <person name="Han L."/>
        </authorList>
    </citation>
    <scope>NUCLEOTIDE SEQUENCE [LARGE SCALE GENOMIC DNA]</scope>
    <source>
        <strain evidence="3 4">NEAU-GS84</strain>
    </source>
</reference>
<feature type="signal peptide" evidence="2">
    <location>
        <begin position="1"/>
        <end position="37"/>
    </location>
</feature>
<gene>
    <name evidence="3" type="ORF">GT755_30295</name>
</gene>
<organism evidence="3 4">
    <name type="scientific">Herbidospora solisilvae</name>
    <dbReference type="NCBI Taxonomy" id="2696284"/>
    <lineage>
        <taxon>Bacteria</taxon>
        <taxon>Bacillati</taxon>
        <taxon>Actinomycetota</taxon>
        <taxon>Actinomycetes</taxon>
        <taxon>Streptosporangiales</taxon>
        <taxon>Streptosporangiaceae</taxon>
        <taxon>Herbidospora</taxon>
    </lineage>
</organism>
<comment type="caution">
    <text evidence="3">The sequence shown here is derived from an EMBL/GenBank/DDBJ whole genome shotgun (WGS) entry which is preliminary data.</text>
</comment>
<dbReference type="Proteomes" id="UP000479526">
    <property type="component" value="Unassembled WGS sequence"/>
</dbReference>
<name>A0A7C9NIB7_9ACTN</name>
<dbReference type="AlphaFoldDB" id="A0A7C9NIB7"/>
<dbReference type="EMBL" id="WXEW01000009">
    <property type="protein sequence ID" value="NAS25955.1"/>
    <property type="molecule type" value="Genomic_DNA"/>
</dbReference>
<accession>A0A7C9NIB7</accession>